<dbReference type="RefSeq" id="WP_283076742.1">
    <property type="nucleotide sequence ID" value="NZ_CP121671.1"/>
</dbReference>
<comment type="similarity">
    <text evidence="1">Belongs to the bacterial solute-binding protein 8 family.</text>
</comment>
<dbReference type="NCBIfam" id="NF038402">
    <property type="entry name" value="TroA_like"/>
    <property type="match status" value="1"/>
</dbReference>
<dbReference type="Gene3D" id="3.40.50.1980">
    <property type="entry name" value="Nitrogenase molybdenum iron protein domain"/>
    <property type="match status" value="2"/>
</dbReference>
<feature type="chain" id="PRO_5045151298" evidence="4">
    <location>
        <begin position="23"/>
        <end position="330"/>
    </location>
</feature>
<evidence type="ECO:0000256" key="2">
    <source>
        <dbReference type="ARBA" id="ARBA00022729"/>
    </source>
</evidence>
<feature type="compositionally biased region" description="Basic and acidic residues" evidence="3">
    <location>
        <begin position="31"/>
        <end position="43"/>
    </location>
</feature>
<feature type="region of interest" description="Disordered" evidence="3">
    <location>
        <begin position="26"/>
        <end position="50"/>
    </location>
</feature>
<dbReference type="InterPro" id="IPR050902">
    <property type="entry name" value="ABC_Transporter_SBP"/>
</dbReference>
<dbReference type="Proteomes" id="UP001221597">
    <property type="component" value="Chromosome"/>
</dbReference>
<keyword evidence="7" id="KW-1185">Reference proteome</keyword>
<accession>A0ABY8IY74</accession>
<evidence type="ECO:0000259" key="5">
    <source>
        <dbReference type="PROSITE" id="PS50983"/>
    </source>
</evidence>
<keyword evidence="2 4" id="KW-0732">Signal</keyword>
<dbReference type="PANTHER" id="PTHR30535:SF34">
    <property type="entry name" value="MOLYBDATE-BINDING PROTEIN MOLA"/>
    <property type="match status" value="1"/>
</dbReference>
<organism evidence="6 7">
    <name type="scientific">Halobacillus naozhouensis</name>
    <dbReference type="NCBI Taxonomy" id="554880"/>
    <lineage>
        <taxon>Bacteria</taxon>
        <taxon>Bacillati</taxon>
        <taxon>Bacillota</taxon>
        <taxon>Bacilli</taxon>
        <taxon>Bacillales</taxon>
        <taxon>Bacillaceae</taxon>
        <taxon>Halobacillus</taxon>
    </lineage>
</organism>
<proteinExistence type="inferred from homology"/>
<dbReference type="CDD" id="cd01143">
    <property type="entry name" value="YvrC"/>
    <property type="match status" value="1"/>
</dbReference>
<protein>
    <submittedName>
        <fullName evidence="6">ABC transporter substrate-binding protein</fullName>
    </submittedName>
</protein>
<dbReference type="PROSITE" id="PS51257">
    <property type="entry name" value="PROKAR_LIPOPROTEIN"/>
    <property type="match status" value="1"/>
</dbReference>
<dbReference type="SUPFAM" id="SSF53807">
    <property type="entry name" value="Helical backbone' metal receptor"/>
    <property type="match status" value="1"/>
</dbReference>
<dbReference type="Pfam" id="PF01497">
    <property type="entry name" value="Peripla_BP_2"/>
    <property type="match status" value="1"/>
</dbReference>
<sequence>MKRLSNYILMLLVTVGLLVGCAGNENSSQPEENKNEDHTKTDETQVQEGTTYPLTVEDSAGNKVFLEEDPERIVSLIPSNTEIVFAVGAGEQVVGVSDHDNYPEQVKEINKVGGMQMNTEKVLSLKPDLVLAHGSSAHNSQAAIDQISNAGISVYVVKNASDFKGVYETIQSIGKLVDEQKKAESIVAGMKKKLKGIKEKASEIKDPKSVFVEVSPAPEIYTTGTGTFMNQMLQAINAENAAVNQQGWVKMNEEAIINLQPDVIITTYGYYTEKPVEKVLSREGWEQVPAIEKKQVYDVHSDLVTRAGPRLIEGVERLAEAVYPETFGDE</sequence>
<feature type="domain" description="Fe/B12 periplasmic-binding" evidence="5">
    <location>
        <begin position="72"/>
        <end position="326"/>
    </location>
</feature>
<gene>
    <name evidence="6" type="ORF">P9989_20780</name>
</gene>
<dbReference type="PANTHER" id="PTHR30535">
    <property type="entry name" value="VITAMIN B12-BINDING PROTEIN"/>
    <property type="match status" value="1"/>
</dbReference>
<evidence type="ECO:0000313" key="6">
    <source>
        <dbReference type="EMBL" id="WFT74746.1"/>
    </source>
</evidence>
<evidence type="ECO:0000256" key="3">
    <source>
        <dbReference type="SAM" id="MobiDB-lite"/>
    </source>
</evidence>
<dbReference type="InterPro" id="IPR002491">
    <property type="entry name" value="ABC_transptr_periplasmic_BD"/>
</dbReference>
<evidence type="ECO:0000256" key="4">
    <source>
        <dbReference type="SAM" id="SignalP"/>
    </source>
</evidence>
<dbReference type="EMBL" id="CP121671">
    <property type="protein sequence ID" value="WFT74746.1"/>
    <property type="molecule type" value="Genomic_DNA"/>
</dbReference>
<feature type="signal peptide" evidence="4">
    <location>
        <begin position="1"/>
        <end position="22"/>
    </location>
</feature>
<reference evidence="6 7" key="1">
    <citation type="submission" date="2023-04" db="EMBL/GenBank/DDBJ databases">
        <title>Genome sequence of Halobacillus naozhouensis KACC 21980.</title>
        <authorList>
            <person name="Kim S."/>
            <person name="Heo J."/>
            <person name="Kwon S.-W."/>
        </authorList>
    </citation>
    <scope>NUCLEOTIDE SEQUENCE [LARGE SCALE GENOMIC DNA]</scope>
    <source>
        <strain evidence="6 7">KCTC 13234</strain>
    </source>
</reference>
<dbReference type="PROSITE" id="PS50983">
    <property type="entry name" value="FE_B12_PBP"/>
    <property type="match status" value="1"/>
</dbReference>
<dbReference type="InterPro" id="IPR054828">
    <property type="entry name" value="Vit_B12_bind_prot"/>
</dbReference>
<name>A0ABY8IY74_9BACI</name>
<evidence type="ECO:0000256" key="1">
    <source>
        <dbReference type="ARBA" id="ARBA00008814"/>
    </source>
</evidence>
<evidence type="ECO:0000313" key="7">
    <source>
        <dbReference type="Proteomes" id="UP001221597"/>
    </source>
</evidence>